<dbReference type="EMBL" id="JQZV01000006">
    <property type="protein sequence ID" value="KGN93004.1"/>
    <property type="molecule type" value="Genomic_DNA"/>
</dbReference>
<organism evidence="1 2">
    <name type="scientific">Porphyromonas canoris</name>
    <dbReference type="NCBI Taxonomy" id="36875"/>
    <lineage>
        <taxon>Bacteria</taxon>
        <taxon>Pseudomonadati</taxon>
        <taxon>Bacteroidota</taxon>
        <taxon>Bacteroidia</taxon>
        <taxon>Bacteroidales</taxon>
        <taxon>Porphyromonadaceae</taxon>
        <taxon>Porphyromonas</taxon>
    </lineage>
</organism>
<protein>
    <submittedName>
        <fullName evidence="1">Uncharacterized protein</fullName>
    </submittedName>
</protein>
<reference evidence="1 2" key="1">
    <citation type="submission" date="2014-08" db="EMBL/GenBank/DDBJ databases">
        <title>Porphyromonas canoris strain:OH2762 Genome sequencing.</title>
        <authorList>
            <person name="Wallis C."/>
            <person name="Deusch O."/>
            <person name="O'Flynn C."/>
            <person name="Davis I."/>
            <person name="Jospin G."/>
            <person name="Darling A.E."/>
            <person name="Coil D.A."/>
            <person name="Alexiev A."/>
            <person name="Horsfall A."/>
            <person name="Kirkwood N."/>
            <person name="Harris S."/>
            <person name="Eisen J.A."/>
        </authorList>
    </citation>
    <scope>NUCLEOTIDE SEQUENCE [LARGE SCALE GENOMIC DNA]</scope>
    <source>
        <strain evidence="2">COT-108 OH2762</strain>
    </source>
</reference>
<gene>
    <name evidence="1" type="ORF">HQ43_03810</name>
</gene>
<name>A0ABR4XNV2_9PORP</name>
<keyword evidence="2" id="KW-1185">Reference proteome</keyword>
<sequence>MIQKRSEQRSERFFCFRIPDFEELFHAPDVSFVPFPNVSAKLFLLLPENGKTVAGDVCRDSTLLEQECRSE</sequence>
<evidence type="ECO:0000313" key="1">
    <source>
        <dbReference type="EMBL" id="KGN93004.1"/>
    </source>
</evidence>
<proteinExistence type="predicted"/>
<accession>A0ABR4XNV2</accession>
<evidence type="ECO:0000313" key="2">
    <source>
        <dbReference type="Proteomes" id="UP000030101"/>
    </source>
</evidence>
<comment type="caution">
    <text evidence="1">The sequence shown here is derived from an EMBL/GenBank/DDBJ whole genome shotgun (WGS) entry which is preliminary data.</text>
</comment>
<dbReference type="Proteomes" id="UP000030101">
    <property type="component" value="Unassembled WGS sequence"/>
</dbReference>